<dbReference type="STRING" id="316055.RPE_4113"/>
<dbReference type="InterPro" id="IPR050266">
    <property type="entry name" value="AB_hydrolase_sf"/>
</dbReference>
<dbReference type="InterPro" id="IPR029058">
    <property type="entry name" value="AB_hydrolase_fold"/>
</dbReference>
<dbReference type="HOGENOM" id="CLU_020336_13_0_5"/>
<dbReference type="Gene3D" id="3.40.50.1820">
    <property type="entry name" value="alpha/beta hydrolase"/>
    <property type="match status" value="1"/>
</dbReference>
<dbReference type="ESTHER" id="rhop5-q07j45">
    <property type="family name" value="6_AlphaBeta_hydrolase"/>
</dbReference>
<proteinExistence type="predicted"/>
<dbReference type="OrthoDB" id="9815441at2"/>
<dbReference type="GO" id="GO:0016787">
    <property type="term" value="F:hydrolase activity"/>
    <property type="evidence" value="ECO:0007669"/>
    <property type="project" value="UniProtKB-KW"/>
</dbReference>
<sequence>MILIGLLVTLAVLALATQAGVLIVERMYPPEGRLIEVLGGKLHVVELGPREAQGPAIVLIHGASANLRSLRPLGDRLAQRHRVVLIDRPGHGWSPRDDAAISSPETQAAMIDAALGELGIDRAIIVVHSLAGALGALLPLNHPKHIAGLVMLAPVTHPWPGGVGTYNKIVTTPLIGPLLAHTITLPLGLAITPPAARAVFSPQPMPEDFVGASATPLLLRPQEFLANAFDLTTLKEAVRAQVPRYPQIAVPVVILHGDADTTVSVKIHARAFVAAVPHAKLIVLPNIGHMVQYVASDLVVREIEALIAAQAAPTAALQ</sequence>
<evidence type="ECO:0000259" key="1">
    <source>
        <dbReference type="Pfam" id="PF12697"/>
    </source>
</evidence>
<dbReference type="PRINTS" id="PR00111">
    <property type="entry name" value="ABHYDROLASE"/>
</dbReference>
<dbReference type="PANTHER" id="PTHR43798">
    <property type="entry name" value="MONOACYLGLYCEROL LIPASE"/>
    <property type="match status" value="1"/>
</dbReference>
<dbReference type="eggNOG" id="COG2267">
    <property type="taxonomic scope" value="Bacteria"/>
</dbReference>
<protein>
    <submittedName>
        <fullName evidence="2">Alpha/beta hydrolase fold</fullName>
    </submittedName>
</protein>
<evidence type="ECO:0000313" key="2">
    <source>
        <dbReference type="EMBL" id="ABJ08039.1"/>
    </source>
</evidence>
<organism evidence="2">
    <name type="scientific">Rhodopseudomonas palustris (strain BisA53)</name>
    <dbReference type="NCBI Taxonomy" id="316055"/>
    <lineage>
        <taxon>Bacteria</taxon>
        <taxon>Pseudomonadati</taxon>
        <taxon>Pseudomonadota</taxon>
        <taxon>Alphaproteobacteria</taxon>
        <taxon>Hyphomicrobiales</taxon>
        <taxon>Nitrobacteraceae</taxon>
        <taxon>Rhodopseudomonas</taxon>
    </lineage>
</organism>
<gene>
    <name evidence="2" type="ordered locus">RPE_4113</name>
</gene>
<dbReference type="InterPro" id="IPR000073">
    <property type="entry name" value="AB_hydrolase_1"/>
</dbReference>
<feature type="domain" description="AB hydrolase-1" evidence="1">
    <location>
        <begin position="57"/>
        <end position="300"/>
    </location>
</feature>
<name>Q07J45_RHOP5</name>
<dbReference type="AlphaFoldDB" id="Q07J45"/>
<dbReference type="KEGG" id="rpe:RPE_4113"/>
<keyword evidence="2" id="KW-0378">Hydrolase</keyword>
<dbReference type="EMBL" id="CP000463">
    <property type="protein sequence ID" value="ABJ08039.1"/>
    <property type="molecule type" value="Genomic_DNA"/>
</dbReference>
<accession>Q07J45</accession>
<reference evidence="2" key="1">
    <citation type="submission" date="2006-09" db="EMBL/GenBank/DDBJ databases">
        <title>Complete sequence of Rhodopseudomonas palustris BisA53.</title>
        <authorList>
            <consortium name="US DOE Joint Genome Institute"/>
            <person name="Copeland A."/>
            <person name="Lucas S."/>
            <person name="Lapidus A."/>
            <person name="Barry K."/>
            <person name="Detter J.C."/>
            <person name="Glavina del Rio T."/>
            <person name="Hammon N."/>
            <person name="Israni S."/>
            <person name="Dalin E."/>
            <person name="Tice H."/>
            <person name="Pitluck S."/>
            <person name="Chain P."/>
            <person name="Malfatti S."/>
            <person name="Shin M."/>
            <person name="Vergez L."/>
            <person name="Schmutz J."/>
            <person name="Larimer F."/>
            <person name="Land M."/>
            <person name="Hauser L."/>
            <person name="Pelletier D.A."/>
            <person name="Kyrpides N."/>
            <person name="Kim E."/>
            <person name="Harwood C.S."/>
            <person name="Oda Y."/>
            <person name="Richardson P."/>
        </authorList>
    </citation>
    <scope>NUCLEOTIDE SEQUENCE [LARGE SCALE GENOMIC DNA]</scope>
    <source>
        <strain evidence="2">BisA53</strain>
    </source>
</reference>
<dbReference type="Pfam" id="PF12697">
    <property type="entry name" value="Abhydrolase_6"/>
    <property type="match status" value="1"/>
</dbReference>
<dbReference type="SUPFAM" id="SSF53474">
    <property type="entry name" value="alpha/beta-Hydrolases"/>
    <property type="match status" value="1"/>
</dbReference>